<keyword evidence="7 8" id="KW-0472">Membrane</keyword>
<protein>
    <submittedName>
        <fullName evidence="9">Branched-chain amino acid ABC transporter permease</fullName>
    </submittedName>
</protein>
<evidence type="ECO:0000313" key="10">
    <source>
        <dbReference type="Proteomes" id="UP000473699"/>
    </source>
</evidence>
<proteinExistence type="inferred from homology"/>
<comment type="caution">
    <text evidence="9">The sequence shown here is derived from an EMBL/GenBank/DDBJ whole genome shotgun (WGS) entry which is preliminary data.</text>
</comment>
<dbReference type="InterPro" id="IPR011606">
    <property type="entry name" value="Brnchd-chn_aa_trnsp_permease"/>
</dbReference>
<evidence type="ECO:0000256" key="2">
    <source>
        <dbReference type="ARBA" id="ARBA00010735"/>
    </source>
</evidence>
<organism evidence="9 10">
    <name type="scientific">Pyramidobacter porci</name>
    <dbReference type="NCBI Taxonomy" id="2605789"/>
    <lineage>
        <taxon>Bacteria</taxon>
        <taxon>Thermotogati</taxon>
        <taxon>Synergistota</taxon>
        <taxon>Synergistia</taxon>
        <taxon>Synergistales</taxon>
        <taxon>Dethiosulfovibrionaceae</taxon>
        <taxon>Pyramidobacter</taxon>
    </lineage>
</organism>
<evidence type="ECO:0000256" key="1">
    <source>
        <dbReference type="ARBA" id="ARBA00004651"/>
    </source>
</evidence>
<name>A0A6L5YCM5_9BACT</name>
<evidence type="ECO:0000256" key="6">
    <source>
        <dbReference type="ARBA" id="ARBA00022989"/>
    </source>
</evidence>
<evidence type="ECO:0000313" key="9">
    <source>
        <dbReference type="EMBL" id="MST55853.1"/>
    </source>
</evidence>
<dbReference type="EMBL" id="VUNH01000007">
    <property type="protein sequence ID" value="MST55853.1"/>
    <property type="molecule type" value="Genomic_DNA"/>
</dbReference>
<dbReference type="PANTHER" id="PTHR34979">
    <property type="entry name" value="INNER MEMBRANE PROTEIN YGAZ"/>
    <property type="match status" value="1"/>
</dbReference>
<dbReference type="PANTHER" id="PTHR34979:SF1">
    <property type="entry name" value="INNER MEMBRANE PROTEIN YGAZ"/>
    <property type="match status" value="1"/>
</dbReference>
<evidence type="ECO:0000256" key="7">
    <source>
        <dbReference type="ARBA" id="ARBA00023136"/>
    </source>
</evidence>
<dbReference type="AlphaFoldDB" id="A0A6L5YCM5"/>
<evidence type="ECO:0000256" key="8">
    <source>
        <dbReference type="SAM" id="Phobius"/>
    </source>
</evidence>
<dbReference type="GO" id="GO:1903785">
    <property type="term" value="P:L-valine transmembrane transport"/>
    <property type="evidence" value="ECO:0007669"/>
    <property type="project" value="TreeGrafter"/>
</dbReference>
<reference evidence="9 10" key="1">
    <citation type="submission" date="2019-08" db="EMBL/GenBank/DDBJ databases">
        <title>In-depth cultivation of the pig gut microbiome towards novel bacterial diversity and tailored functional studies.</title>
        <authorList>
            <person name="Wylensek D."/>
            <person name="Hitch T.C.A."/>
            <person name="Clavel T."/>
        </authorList>
    </citation>
    <scope>NUCLEOTIDE SEQUENCE [LARGE SCALE GENOMIC DNA]</scope>
    <source>
        <strain evidence="9 10">SM-530-WT-4B</strain>
    </source>
</reference>
<accession>A0A6L5YCM5</accession>
<keyword evidence="4" id="KW-1003">Cell membrane</keyword>
<feature type="transmembrane region" description="Helical" evidence="8">
    <location>
        <begin position="13"/>
        <end position="35"/>
    </location>
</feature>
<feature type="transmembrane region" description="Helical" evidence="8">
    <location>
        <begin position="165"/>
        <end position="183"/>
    </location>
</feature>
<evidence type="ECO:0000256" key="3">
    <source>
        <dbReference type="ARBA" id="ARBA00022448"/>
    </source>
</evidence>
<keyword evidence="6 8" id="KW-1133">Transmembrane helix</keyword>
<keyword evidence="5 8" id="KW-0812">Transmembrane</keyword>
<feature type="transmembrane region" description="Helical" evidence="8">
    <location>
        <begin position="73"/>
        <end position="94"/>
    </location>
</feature>
<evidence type="ECO:0000256" key="4">
    <source>
        <dbReference type="ARBA" id="ARBA00022475"/>
    </source>
</evidence>
<comment type="similarity">
    <text evidence="2">Belongs to the AzlC family.</text>
</comment>
<comment type="subcellular location">
    <subcellularLocation>
        <location evidence="1">Cell membrane</location>
        <topology evidence="1">Multi-pass membrane protein</topology>
    </subcellularLocation>
</comment>
<evidence type="ECO:0000256" key="5">
    <source>
        <dbReference type="ARBA" id="ARBA00022692"/>
    </source>
</evidence>
<gene>
    <name evidence="9" type="ORF">FYJ74_07395</name>
</gene>
<keyword evidence="3" id="KW-0813">Transport</keyword>
<feature type="transmembrane region" description="Helical" evidence="8">
    <location>
        <begin position="47"/>
        <end position="67"/>
    </location>
</feature>
<dbReference type="Proteomes" id="UP000473699">
    <property type="component" value="Unassembled WGS sequence"/>
</dbReference>
<dbReference type="RefSeq" id="WP_154528945.1">
    <property type="nucleotide sequence ID" value="NZ_VUNH01000007.1"/>
</dbReference>
<feature type="transmembrane region" description="Helical" evidence="8">
    <location>
        <begin position="132"/>
        <end position="158"/>
    </location>
</feature>
<dbReference type="GO" id="GO:0005886">
    <property type="term" value="C:plasma membrane"/>
    <property type="evidence" value="ECO:0007669"/>
    <property type="project" value="UniProtKB-SubCell"/>
</dbReference>
<dbReference type="Pfam" id="PF03591">
    <property type="entry name" value="AzlC"/>
    <property type="match status" value="1"/>
</dbReference>
<feature type="transmembrane region" description="Helical" evidence="8">
    <location>
        <begin position="189"/>
        <end position="222"/>
    </location>
</feature>
<keyword evidence="10" id="KW-1185">Reference proteome</keyword>
<sequence>MNEKAVICRALRAAFPFTIPIFAGFWFLGLTYGVYMNVSGFSFWYPLLMAMTIFGGSLEFVAVSMLTAPFAPLQALAMALIIQARHLFYGLAMLEKFKGLSWKKPLLIFLMCDESFSINCAAAVPAGVDRGWFMLFVSLLNYAYWVSGSALGGALGSLVRFNSEGLEFVMTAMFIVIFVEQWLKEKSHLTALIGLGASIVCLFCCGPDSFMIPSMLVIFALLALWRRPIVRRGGYEE</sequence>